<evidence type="ECO:0000313" key="2">
    <source>
        <dbReference type="Proteomes" id="UP001164963"/>
    </source>
</evidence>
<proteinExistence type="predicted"/>
<accession>A0ABY6PL03</accession>
<dbReference type="EMBL" id="CP098740">
    <property type="protein sequence ID" value="UZK52721.1"/>
    <property type="molecule type" value="Genomic_DNA"/>
</dbReference>
<protein>
    <submittedName>
        <fullName evidence="1">Uncharacterized protein</fullName>
    </submittedName>
</protein>
<gene>
    <name evidence="1" type="ORF">NEH16_00060</name>
</gene>
<dbReference type="Proteomes" id="UP001164963">
    <property type="component" value="Chromosome"/>
</dbReference>
<organism evidence="1 2">
    <name type="scientific">Streptomyces drozdowiczii</name>
    <dbReference type="NCBI Taxonomy" id="202862"/>
    <lineage>
        <taxon>Bacteria</taxon>
        <taxon>Bacillati</taxon>
        <taxon>Actinomycetota</taxon>
        <taxon>Actinomycetes</taxon>
        <taxon>Kitasatosporales</taxon>
        <taxon>Streptomycetaceae</taxon>
        <taxon>Streptomyces</taxon>
    </lineage>
</organism>
<name>A0ABY6PL03_9ACTN</name>
<reference evidence="1" key="1">
    <citation type="journal article" date="2022" name="Front. Microbiol.">
        <title>Mirubactin C rescues the lethal effect of cell wall biosynthesis mutations in Bacillus subtilis.</title>
        <authorList>
            <person name="Kepplinger B."/>
            <person name="Wen X."/>
            <person name="Tyler A.R."/>
            <person name="Kim B.Y."/>
            <person name="Brown J."/>
            <person name="Banks P."/>
            <person name="Dashti Y."/>
            <person name="Mackenzie E.S."/>
            <person name="Wills C."/>
            <person name="Kawai Y."/>
            <person name="Waldron K.J."/>
            <person name="Allenby N.E.E."/>
            <person name="Wu L.J."/>
            <person name="Hall M.J."/>
            <person name="Errington J."/>
        </authorList>
    </citation>
    <scope>NUCLEOTIDE SEQUENCE</scope>
    <source>
        <strain evidence="1">MDA8-470</strain>
    </source>
</reference>
<sequence>MTAEAVAALEGIVRRLGGEVSPAVLALTMVLLVQSGGLGAVTKTVEGFGGFAGQSEQIAKVPAHHGNFWEMLLYEQIGQDRA</sequence>
<dbReference type="RefSeq" id="WP_265538356.1">
    <property type="nucleotide sequence ID" value="NZ_CP098740.1"/>
</dbReference>
<keyword evidence="2" id="KW-1185">Reference proteome</keyword>
<evidence type="ECO:0000313" key="1">
    <source>
        <dbReference type="EMBL" id="UZK52721.1"/>
    </source>
</evidence>